<proteinExistence type="predicted"/>
<accession>A0A914WAL6</accession>
<evidence type="ECO:0000313" key="3">
    <source>
        <dbReference type="WBParaSite" id="PSAMB.scaffold3570size22295.g22002.t1"/>
    </source>
</evidence>
<feature type="compositionally biased region" description="Low complexity" evidence="1">
    <location>
        <begin position="7"/>
        <end position="17"/>
    </location>
</feature>
<feature type="compositionally biased region" description="Basic and acidic residues" evidence="1">
    <location>
        <begin position="170"/>
        <end position="179"/>
    </location>
</feature>
<dbReference type="WBParaSite" id="PSAMB.scaffold3570size22295.g22002.t1">
    <property type="protein sequence ID" value="PSAMB.scaffold3570size22295.g22002.t1"/>
    <property type="gene ID" value="PSAMB.scaffold3570size22295.g22002"/>
</dbReference>
<sequence>MTTQMIASASSAAQSRSEPIARPTEPIPTRHSFAPLPAEPIERATIHYYYSRGGRISYGETDRGGARVALIRAVGGRVEQDEMGRGADKDRLARNSDRWRRTAKMKPLGENGALPAPCRAAPFAVADRAASGDDEADTRQPAALHAERRRRASRNEKDVNWVEINQQRKRRDDARSLGG</sequence>
<dbReference type="AlphaFoldDB" id="A0A914WAL6"/>
<dbReference type="Proteomes" id="UP000887566">
    <property type="component" value="Unplaced"/>
</dbReference>
<evidence type="ECO:0000313" key="2">
    <source>
        <dbReference type="Proteomes" id="UP000887566"/>
    </source>
</evidence>
<keyword evidence="2" id="KW-1185">Reference proteome</keyword>
<feature type="compositionally biased region" description="Basic and acidic residues" evidence="1">
    <location>
        <begin position="81"/>
        <end position="100"/>
    </location>
</feature>
<protein>
    <submittedName>
        <fullName evidence="3">Uncharacterized protein</fullName>
    </submittedName>
</protein>
<reference evidence="3" key="1">
    <citation type="submission" date="2022-11" db="UniProtKB">
        <authorList>
            <consortium name="WormBaseParasite"/>
        </authorList>
    </citation>
    <scope>IDENTIFICATION</scope>
</reference>
<evidence type="ECO:0000256" key="1">
    <source>
        <dbReference type="SAM" id="MobiDB-lite"/>
    </source>
</evidence>
<feature type="region of interest" description="Disordered" evidence="1">
    <location>
        <begin position="1"/>
        <end position="38"/>
    </location>
</feature>
<feature type="compositionally biased region" description="Low complexity" evidence="1">
    <location>
        <begin position="120"/>
        <end position="129"/>
    </location>
</feature>
<feature type="region of interest" description="Disordered" evidence="1">
    <location>
        <begin position="81"/>
        <end position="179"/>
    </location>
</feature>
<name>A0A914WAL6_9BILA</name>
<organism evidence="2 3">
    <name type="scientific">Plectus sambesii</name>
    <dbReference type="NCBI Taxonomy" id="2011161"/>
    <lineage>
        <taxon>Eukaryota</taxon>
        <taxon>Metazoa</taxon>
        <taxon>Ecdysozoa</taxon>
        <taxon>Nematoda</taxon>
        <taxon>Chromadorea</taxon>
        <taxon>Plectida</taxon>
        <taxon>Plectina</taxon>
        <taxon>Plectoidea</taxon>
        <taxon>Plectidae</taxon>
        <taxon>Plectus</taxon>
    </lineage>
</organism>